<reference evidence="2" key="1">
    <citation type="submission" date="2018-12" db="EMBL/GenBank/DDBJ databases">
        <authorList>
            <person name="Will S."/>
            <person name="Neumann-Schaal M."/>
            <person name="Henke P."/>
        </authorList>
    </citation>
    <scope>NUCLEOTIDE SEQUENCE</scope>
    <source>
        <strain evidence="2">PCC 7102</strain>
    </source>
</reference>
<comment type="caution">
    <text evidence="2">The sequence shown here is derived from an EMBL/GenBank/DDBJ whole genome shotgun (WGS) entry which is preliminary data.</text>
</comment>
<gene>
    <name evidence="2" type="ORF">DSM106972_053530</name>
</gene>
<dbReference type="Proteomes" id="UP000271624">
    <property type="component" value="Unassembled WGS sequence"/>
</dbReference>
<dbReference type="CDD" id="cd06223">
    <property type="entry name" value="PRTases_typeI"/>
    <property type="match status" value="1"/>
</dbReference>
<dbReference type="InterPro" id="IPR029057">
    <property type="entry name" value="PRTase-like"/>
</dbReference>
<evidence type="ECO:0000313" key="3">
    <source>
        <dbReference type="Proteomes" id="UP000271624"/>
    </source>
</evidence>
<reference evidence="2" key="2">
    <citation type="journal article" date="2019" name="Genome Biol. Evol.">
        <title>Day and night: Metabolic profiles and evolutionary relationships of six axenic non-marine cyanobacteria.</title>
        <authorList>
            <person name="Will S.E."/>
            <person name="Henke P."/>
            <person name="Boedeker C."/>
            <person name="Huang S."/>
            <person name="Brinkmann H."/>
            <person name="Rohde M."/>
            <person name="Jarek M."/>
            <person name="Friedl T."/>
            <person name="Seufert S."/>
            <person name="Schumacher M."/>
            <person name="Overmann J."/>
            <person name="Neumann-Schaal M."/>
            <person name="Petersen J."/>
        </authorList>
    </citation>
    <scope>NUCLEOTIDE SEQUENCE [LARGE SCALE GENOMIC DNA]</scope>
    <source>
        <strain evidence="2">PCC 7102</strain>
    </source>
</reference>
<evidence type="ECO:0000256" key="1">
    <source>
        <dbReference type="ARBA" id="ARBA00008007"/>
    </source>
</evidence>
<dbReference type="AlphaFoldDB" id="A0A3S1AKH8"/>
<proteinExistence type="inferred from homology"/>
<organism evidence="2 3">
    <name type="scientific">Dulcicalothrix desertica PCC 7102</name>
    <dbReference type="NCBI Taxonomy" id="232991"/>
    <lineage>
        <taxon>Bacteria</taxon>
        <taxon>Bacillati</taxon>
        <taxon>Cyanobacteriota</taxon>
        <taxon>Cyanophyceae</taxon>
        <taxon>Nostocales</taxon>
        <taxon>Calotrichaceae</taxon>
        <taxon>Dulcicalothrix</taxon>
    </lineage>
</organism>
<keyword evidence="3" id="KW-1185">Reference proteome</keyword>
<comment type="similarity">
    <text evidence="1">Belongs to the ComF/GntX family.</text>
</comment>
<dbReference type="SUPFAM" id="SSF53271">
    <property type="entry name" value="PRTase-like"/>
    <property type="match status" value="1"/>
</dbReference>
<protein>
    <recommendedName>
        <fullName evidence="4">Phosphoribosyltransferase</fullName>
    </recommendedName>
</protein>
<dbReference type="InterPro" id="IPR051910">
    <property type="entry name" value="ComF/GntX_DNA_util-trans"/>
</dbReference>
<evidence type="ECO:0008006" key="4">
    <source>
        <dbReference type="Google" id="ProtNLM"/>
    </source>
</evidence>
<sequence>MLIQNFFNLFLKSNCPICQRATSSELCPNCTKQLYKCQINDASVFWKPPVRVFAWGAYGGILKRAIAVMKYEKHPEVGRLFGQWLGQQWLADVPLQSPDRKFVVVPIPIHPEKLKKRGFNQAAVIAKGFCDVTGYHIKEDLLLRVQDTQTMHSLSLFERQKNLTAAFTVKNLHTHPKRVLIIDDIYTTGATASEAVITLNQAGIEVIGVAASAITLKQKY</sequence>
<dbReference type="EMBL" id="RSCL01000014">
    <property type="protein sequence ID" value="RUT03045.1"/>
    <property type="molecule type" value="Genomic_DNA"/>
</dbReference>
<dbReference type="Gene3D" id="3.40.50.2020">
    <property type="match status" value="1"/>
</dbReference>
<name>A0A3S1AKH8_9CYAN</name>
<dbReference type="InterPro" id="IPR000836">
    <property type="entry name" value="PRTase_dom"/>
</dbReference>
<dbReference type="PANTHER" id="PTHR47505">
    <property type="entry name" value="DNA UTILIZATION PROTEIN YHGH"/>
    <property type="match status" value="1"/>
</dbReference>
<evidence type="ECO:0000313" key="2">
    <source>
        <dbReference type="EMBL" id="RUT03045.1"/>
    </source>
</evidence>
<dbReference type="PANTHER" id="PTHR47505:SF1">
    <property type="entry name" value="DNA UTILIZATION PROTEIN YHGH"/>
    <property type="match status" value="1"/>
</dbReference>
<accession>A0A3S1AKH8</accession>